<dbReference type="PANTHER" id="PTHR43877">
    <property type="entry name" value="AMINOALKYLPHOSPHONATE N-ACETYLTRANSFERASE-RELATED-RELATED"/>
    <property type="match status" value="1"/>
</dbReference>
<dbReference type="PANTHER" id="PTHR43877:SF5">
    <property type="entry name" value="BLL8307 PROTEIN"/>
    <property type="match status" value="1"/>
</dbReference>
<accession>A0ABS3DVI5</accession>
<keyword evidence="2" id="KW-0012">Acyltransferase</keyword>
<gene>
    <name evidence="4" type="ORF">JF544_08795</name>
</gene>
<comment type="caution">
    <text evidence="4">The sequence shown here is derived from an EMBL/GenBank/DDBJ whole genome shotgun (WGS) entry which is preliminary data.</text>
</comment>
<dbReference type="Gene3D" id="3.40.630.30">
    <property type="match status" value="1"/>
</dbReference>
<feature type="domain" description="N-acetyltransferase" evidence="3">
    <location>
        <begin position="8"/>
        <end position="152"/>
    </location>
</feature>
<dbReference type="InterPro" id="IPR000182">
    <property type="entry name" value="GNAT_dom"/>
</dbReference>
<dbReference type="SUPFAM" id="SSF55729">
    <property type="entry name" value="Acyl-CoA N-acyltransferases (Nat)"/>
    <property type="match status" value="1"/>
</dbReference>
<protein>
    <submittedName>
        <fullName evidence="4">GNAT family N-acetyltransferase</fullName>
    </submittedName>
</protein>
<organism evidence="4 5">
    <name type="scientific">Halobacillus kuroshimensis</name>
    <dbReference type="NCBI Taxonomy" id="302481"/>
    <lineage>
        <taxon>Bacteria</taxon>
        <taxon>Bacillati</taxon>
        <taxon>Bacillota</taxon>
        <taxon>Bacilli</taxon>
        <taxon>Bacillales</taxon>
        <taxon>Bacillaceae</taxon>
        <taxon>Halobacillus</taxon>
    </lineage>
</organism>
<proteinExistence type="predicted"/>
<keyword evidence="1" id="KW-0808">Transferase</keyword>
<evidence type="ECO:0000313" key="5">
    <source>
        <dbReference type="Proteomes" id="UP000663970"/>
    </source>
</evidence>
<evidence type="ECO:0000259" key="3">
    <source>
        <dbReference type="PROSITE" id="PS51186"/>
    </source>
</evidence>
<evidence type="ECO:0000313" key="4">
    <source>
        <dbReference type="EMBL" id="MBN8235349.1"/>
    </source>
</evidence>
<dbReference type="EMBL" id="JAEKJY010000002">
    <property type="protein sequence ID" value="MBN8235349.1"/>
    <property type="molecule type" value="Genomic_DNA"/>
</dbReference>
<dbReference type="Pfam" id="PF00583">
    <property type="entry name" value="Acetyltransf_1"/>
    <property type="match status" value="1"/>
</dbReference>
<evidence type="ECO:0000256" key="2">
    <source>
        <dbReference type="ARBA" id="ARBA00023315"/>
    </source>
</evidence>
<dbReference type="PROSITE" id="PS51186">
    <property type="entry name" value="GNAT"/>
    <property type="match status" value="1"/>
</dbReference>
<name>A0ABS3DVI5_9BACI</name>
<reference evidence="4 5" key="1">
    <citation type="submission" date="2020-12" db="EMBL/GenBank/DDBJ databases">
        <title>Oil enriched cultivation method for isolating marine PHA-producing bacteria.</title>
        <authorList>
            <person name="Zheng W."/>
            <person name="Yu S."/>
            <person name="Huang Y."/>
        </authorList>
    </citation>
    <scope>NUCLEOTIDE SEQUENCE [LARGE SCALE GENOMIC DNA]</scope>
    <source>
        <strain evidence="4 5">SY-2-6</strain>
    </source>
</reference>
<dbReference type="Proteomes" id="UP000663970">
    <property type="component" value="Unassembled WGS sequence"/>
</dbReference>
<dbReference type="InterPro" id="IPR016181">
    <property type="entry name" value="Acyl_CoA_acyltransferase"/>
</dbReference>
<sequence length="164" mass="18508">MNIKKDDLTGAEVQAFIKEHLFNMTLHSPPESIHALDIEKLKQPGVTFWTAWEKGELAGMGALKELHPAHGEIKSMRTASSHLRRGVAHRMLQHIINESSDRGYTQLFLETGSQKAFHPAVQLYKNFGFTFCDPFAGYKEDPNSLFMTLKLTDTVIHSRGDRNG</sequence>
<dbReference type="CDD" id="cd04301">
    <property type="entry name" value="NAT_SF"/>
    <property type="match status" value="1"/>
</dbReference>
<evidence type="ECO:0000256" key="1">
    <source>
        <dbReference type="ARBA" id="ARBA00022679"/>
    </source>
</evidence>
<keyword evidence="5" id="KW-1185">Reference proteome</keyword>
<dbReference type="RefSeq" id="WP_206933464.1">
    <property type="nucleotide sequence ID" value="NZ_JAEKJY010000002.1"/>
</dbReference>
<dbReference type="InterPro" id="IPR050832">
    <property type="entry name" value="Bact_Acetyltransf"/>
</dbReference>